<dbReference type="Pfam" id="PF04172">
    <property type="entry name" value="LrgB"/>
    <property type="match status" value="2"/>
</dbReference>
<accession>A0AAE0MGJ7</accession>
<dbReference type="Proteomes" id="UP001286456">
    <property type="component" value="Unassembled WGS sequence"/>
</dbReference>
<evidence type="ECO:0008006" key="9">
    <source>
        <dbReference type="Google" id="ProtNLM"/>
    </source>
</evidence>
<dbReference type="InterPro" id="IPR007300">
    <property type="entry name" value="CidB/LrgB"/>
</dbReference>
<keyword evidence="8" id="KW-1185">Reference proteome</keyword>
<keyword evidence="3 6" id="KW-1133">Transmembrane helix</keyword>
<reference evidence="7" key="2">
    <citation type="submission" date="2023-06" db="EMBL/GenBank/DDBJ databases">
        <authorList>
            <consortium name="Lawrence Berkeley National Laboratory"/>
            <person name="Haridas S."/>
            <person name="Hensen N."/>
            <person name="Bonometti L."/>
            <person name="Westerberg I."/>
            <person name="Brannstrom I.O."/>
            <person name="Guillou S."/>
            <person name="Cros-Aarteil S."/>
            <person name="Calhoun S."/>
            <person name="Kuo A."/>
            <person name="Mondo S."/>
            <person name="Pangilinan J."/>
            <person name="Riley R."/>
            <person name="Labutti K."/>
            <person name="Andreopoulos B."/>
            <person name="Lipzen A."/>
            <person name="Chen C."/>
            <person name="Yanf M."/>
            <person name="Daum C."/>
            <person name="Ng V."/>
            <person name="Clum A."/>
            <person name="Steindorff A."/>
            <person name="Ohm R."/>
            <person name="Martin F."/>
            <person name="Silar P."/>
            <person name="Natvig D."/>
            <person name="Lalanne C."/>
            <person name="Gautier V."/>
            <person name="Ament-Velasquez S.L."/>
            <person name="Kruys A."/>
            <person name="Hutchinson M.I."/>
            <person name="Powell A.J."/>
            <person name="Barry K."/>
            <person name="Miller A.N."/>
            <person name="Grigoriev I.V."/>
            <person name="Debuchy R."/>
            <person name="Gladieux P."/>
            <person name="Thoren M.H."/>
            <person name="Johannesson H."/>
        </authorList>
    </citation>
    <scope>NUCLEOTIDE SEQUENCE</scope>
    <source>
        <strain evidence="7">SMH4131-1</strain>
    </source>
</reference>
<feature type="transmembrane region" description="Helical" evidence="6">
    <location>
        <begin position="413"/>
        <end position="430"/>
    </location>
</feature>
<organism evidence="7 8">
    <name type="scientific">Cercophora scortea</name>
    <dbReference type="NCBI Taxonomy" id="314031"/>
    <lineage>
        <taxon>Eukaryota</taxon>
        <taxon>Fungi</taxon>
        <taxon>Dikarya</taxon>
        <taxon>Ascomycota</taxon>
        <taxon>Pezizomycotina</taxon>
        <taxon>Sordariomycetes</taxon>
        <taxon>Sordariomycetidae</taxon>
        <taxon>Sordariales</taxon>
        <taxon>Lasiosphaeriaceae</taxon>
        <taxon>Cercophora</taxon>
    </lineage>
</organism>
<dbReference type="EMBL" id="JAUEPO010000002">
    <property type="protein sequence ID" value="KAK3331772.1"/>
    <property type="molecule type" value="Genomic_DNA"/>
</dbReference>
<name>A0AAE0MGJ7_9PEZI</name>
<feature type="region of interest" description="Disordered" evidence="5">
    <location>
        <begin position="196"/>
        <end position="231"/>
    </location>
</feature>
<keyword evidence="2 6" id="KW-0812">Transmembrane</keyword>
<dbReference type="PANTHER" id="PTHR30249:SF0">
    <property type="entry name" value="PLASTIDAL GLYCOLATE_GLYCERATE TRANSLOCATOR 1, CHLOROPLASTIC"/>
    <property type="match status" value="1"/>
</dbReference>
<evidence type="ECO:0000256" key="1">
    <source>
        <dbReference type="ARBA" id="ARBA00004141"/>
    </source>
</evidence>
<proteinExistence type="predicted"/>
<evidence type="ECO:0000256" key="6">
    <source>
        <dbReference type="SAM" id="Phobius"/>
    </source>
</evidence>
<keyword evidence="4 6" id="KW-0472">Membrane</keyword>
<comment type="caution">
    <text evidence="7">The sequence shown here is derived from an EMBL/GenBank/DDBJ whole genome shotgun (WGS) entry which is preliminary data.</text>
</comment>
<reference evidence="7" key="1">
    <citation type="journal article" date="2023" name="Mol. Phylogenet. Evol.">
        <title>Genome-scale phylogeny and comparative genomics of the fungal order Sordariales.</title>
        <authorList>
            <person name="Hensen N."/>
            <person name="Bonometti L."/>
            <person name="Westerberg I."/>
            <person name="Brannstrom I.O."/>
            <person name="Guillou S."/>
            <person name="Cros-Aarteil S."/>
            <person name="Calhoun S."/>
            <person name="Haridas S."/>
            <person name="Kuo A."/>
            <person name="Mondo S."/>
            <person name="Pangilinan J."/>
            <person name="Riley R."/>
            <person name="LaButti K."/>
            <person name="Andreopoulos B."/>
            <person name="Lipzen A."/>
            <person name="Chen C."/>
            <person name="Yan M."/>
            <person name="Daum C."/>
            <person name="Ng V."/>
            <person name="Clum A."/>
            <person name="Steindorff A."/>
            <person name="Ohm R.A."/>
            <person name="Martin F."/>
            <person name="Silar P."/>
            <person name="Natvig D.O."/>
            <person name="Lalanne C."/>
            <person name="Gautier V."/>
            <person name="Ament-Velasquez S.L."/>
            <person name="Kruys A."/>
            <person name="Hutchinson M.I."/>
            <person name="Powell A.J."/>
            <person name="Barry K."/>
            <person name="Miller A.N."/>
            <person name="Grigoriev I.V."/>
            <person name="Debuchy R."/>
            <person name="Gladieux P."/>
            <person name="Hiltunen Thoren M."/>
            <person name="Johannesson H."/>
        </authorList>
    </citation>
    <scope>NUCLEOTIDE SEQUENCE</scope>
    <source>
        <strain evidence="7">SMH4131-1</strain>
    </source>
</reference>
<evidence type="ECO:0000256" key="5">
    <source>
        <dbReference type="SAM" id="MobiDB-lite"/>
    </source>
</evidence>
<feature type="transmembrane region" description="Helical" evidence="6">
    <location>
        <begin position="350"/>
        <end position="375"/>
    </location>
</feature>
<feature type="transmembrane region" description="Helical" evidence="6">
    <location>
        <begin position="64"/>
        <end position="85"/>
    </location>
</feature>
<evidence type="ECO:0000256" key="3">
    <source>
        <dbReference type="ARBA" id="ARBA00022989"/>
    </source>
</evidence>
<comment type="subcellular location">
    <subcellularLocation>
        <location evidence="1">Membrane</location>
        <topology evidence="1">Multi-pass membrane protein</topology>
    </subcellularLocation>
</comment>
<dbReference type="GO" id="GO:0016020">
    <property type="term" value="C:membrane"/>
    <property type="evidence" value="ECO:0007669"/>
    <property type="project" value="UniProtKB-SubCell"/>
</dbReference>
<sequence length="697" mass="73744">MVLLQSLPAARPSSTMTTGTVATLQLSVRQQRYCDGVKAIVLVVVAQCLIAGIECVLGDKSHEYPPAILAMASVFVGFWLCGCFVPGTEEFYRKRLRCAADLLNRHMSIGFIIPFVMICRSPLADAHTIGLIVACFILTGLINTVSTYPMALLTQSLMVRWDKHFQRPAMTETDEAMEGRTVRIFRMPGSAKSFCESLSESTTSSSNTSLYTPGDDSASDRSGKLSPPAPAVTRWQTELKTNLLKDEIYASGDESSSDGSQLSLSASSSQTVTTDEQMSWTQTSRSLCNFAADNPMLLLSWLSTLTIGLPLRYTNSNDHALATALLFSLWFTTLAIQASIKTNHTNLRPWLRTLLSGLFNAVLWTSLAVIAYVFIDGAISNRPLSTMLDTLQTNSTFLALITGTPTKPAAGDIALAILNAGLVSWGLKLYEYRRQLLSRAGVTVFLVSSLLALANLILGPLLAAAVGLRPVASDLAFAARSVTLALGSPVMAMLGGDAGLNATMVVVSGIVFQMGLGFGAGAWLESRVVAACMMLRTRDRRGVRAGGGGGGVLVTTTTTTVVTTVCGKIVDPESPPPASGPISVSVIPMKEGDDLEAQLNGRRAMPLSMSGAKNDAYSNNASGHGERINDPFTVAAGVTVGINAAAMGTAYLYEAKSEAAPYSALSMIALGVMTVAFAAVKPLAVWLVESVATSASA</sequence>
<feature type="transmembrane region" description="Helical" evidence="6">
    <location>
        <begin position="39"/>
        <end position="58"/>
    </location>
</feature>
<feature type="transmembrane region" description="Helical" evidence="6">
    <location>
        <begin position="319"/>
        <end position="338"/>
    </location>
</feature>
<feature type="transmembrane region" description="Helical" evidence="6">
    <location>
        <begin position="498"/>
        <end position="524"/>
    </location>
</feature>
<dbReference type="PANTHER" id="PTHR30249">
    <property type="entry name" value="PUTATIVE SEROTONIN TRANSPORTER"/>
    <property type="match status" value="1"/>
</dbReference>
<feature type="region of interest" description="Disordered" evidence="5">
    <location>
        <begin position="251"/>
        <end position="270"/>
    </location>
</feature>
<feature type="transmembrane region" description="Helical" evidence="6">
    <location>
        <begin position="295"/>
        <end position="313"/>
    </location>
</feature>
<feature type="transmembrane region" description="Helical" evidence="6">
    <location>
        <begin position="129"/>
        <end position="153"/>
    </location>
</feature>
<gene>
    <name evidence="7" type="ORF">B0T19DRAFT_86421</name>
</gene>
<evidence type="ECO:0000313" key="7">
    <source>
        <dbReference type="EMBL" id="KAK3331772.1"/>
    </source>
</evidence>
<dbReference type="AlphaFoldDB" id="A0AAE0MGJ7"/>
<evidence type="ECO:0000256" key="4">
    <source>
        <dbReference type="ARBA" id="ARBA00023136"/>
    </source>
</evidence>
<evidence type="ECO:0000256" key="2">
    <source>
        <dbReference type="ARBA" id="ARBA00022692"/>
    </source>
</evidence>
<protein>
    <recommendedName>
        <fullName evidence="9">LrgB-like protein</fullName>
    </recommendedName>
</protein>
<evidence type="ECO:0000313" key="8">
    <source>
        <dbReference type="Proteomes" id="UP001286456"/>
    </source>
</evidence>
<feature type="transmembrane region" description="Helical" evidence="6">
    <location>
        <begin position="632"/>
        <end position="653"/>
    </location>
</feature>
<feature type="transmembrane region" description="Helical" evidence="6">
    <location>
        <begin position="106"/>
        <end position="123"/>
    </location>
</feature>
<feature type="transmembrane region" description="Helical" evidence="6">
    <location>
        <begin position="442"/>
        <end position="466"/>
    </location>
</feature>
<feature type="transmembrane region" description="Helical" evidence="6">
    <location>
        <begin position="659"/>
        <end position="680"/>
    </location>
</feature>
<feature type="compositionally biased region" description="Low complexity" evidence="5">
    <location>
        <begin position="196"/>
        <end position="210"/>
    </location>
</feature>